<keyword evidence="3" id="KW-1185">Reference proteome</keyword>
<gene>
    <name evidence="2" type="ORF">GSPATT00027417001</name>
</gene>
<dbReference type="GeneID" id="5008594"/>
<dbReference type="OrthoDB" id="285201at2759"/>
<sequence length="208" mass="24763">MFTTPELYLDHPFNINRYQNIFFKYHPNVIIGEGFKRTYSYESLITEQQLLKKRNEYWETQIIGDQEVWIKLKQILDMDEESAKRHLEDANLTLVENSIQMVYDERGNRYQIPIFAINLPVSYSDSGIITLNNDFEAKDVTFKIRSVRWDQDQVATYNTKDSVEFLIQELKVKENVENVRLFIQGKEMTQQFGNYDITEESIVQAFLF</sequence>
<protein>
    <recommendedName>
        <fullName evidence="1">DC-UbP/UBTD2 N-terminal domain-containing protein</fullName>
    </recommendedName>
</protein>
<dbReference type="Proteomes" id="UP000000600">
    <property type="component" value="Unassembled WGS sequence"/>
</dbReference>
<dbReference type="RefSeq" id="XP_001462461.1">
    <property type="nucleotide sequence ID" value="XM_001462424.1"/>
</dbReference>
<proteinExistence type="predicted"/>
<name>A0EIE7_PARTE</name>
<dbReference type="HOGENOM" id="CLU_097359_0_0_1"/>
<dbReference type="Pfam" id="PF16455">
    <property type="entry name" value="UBD"/>
    <property type="match status" value="1"/>
</dbReference>
<feature type="domain" description="DC-UbP/UBTD2 N-terminal" evidence="1">
    <location>
        <begin position="40"/>
        <end position="121"/>
    </location>
</feature>
<accession>A0EIE7</accession>
<dbReference type="EMBL" id="CT868681">
    <property type="protein sequence ID" value="CAK95088.1"/>
    <property type="molecule type" value="Genomic_DNA"/>
</dbReference>
<evidence type="ECO:0000259" key="1">
    <source>
        <dbReference type="Pfam" id="PF16455"/>
    </source>
</evidence>
<dbReference type="PANTHER" id="PTHR13609">
    <property type="entry name" value="UBIQUITIN DOMAIN CONTAINING 1 PROTEIN-RELATED"/>
    <property type="match status" value="1"/>
</dbReference>
<evidence type="ECO:0000313" key="3">
    <source>
        <dbReference type="Proteomes" id="UP000000600"/>
    </source>
</evidence>
<dbReference type="KEGG" id="ptm:GSPATT00027417001"/>
<dbReference type="Gene3D" id="1.20.225.20">
    <property type="entry name" value="Ub domain-containing protein, DC-UbP/UBTD2, N-terminal domain"/>
    <property type="match status" value="1"/>
</dbReference>
<evidence type="ECO:0000313" key="2">
    <source>
        <dbReference type="EMBL" id="CAK95088.1"/>
    </source>
</evidence>
<dbReference type="InterPro" id="IPR032752">
    <property type="entry name" value="DC-UbP/UBTD2_N"/>
</dbReference>
<dbReference type="InterPro" id="IPR039869">
    <property type="entry name" value="UBTD1/2"/>
</dbReference>
<organism evidence="2 3">
    <name type="scientific">Paramecium tetraurelia</name>
    <dbReference type="NCBI Taxonomy" id="5888"/>
    <lineage>
        <taxon>Eukaryota</taxon>
        <taxon>Sar</taxon>
        <taxon>Alveolata</taxon>
        <taxon>Ciliophora</taxon>
        <taxon>Intramacronucleata</taxon>
        <taxon>Oligohymenophorea</taxon>
        <taxon>Peniculida</taxon>
        <taxon>Parameciidae</taxon>
        <taxon>Paramecium</taxon>
    </lineage>
</organism>
<dbReference type="AlphaFoldDB" id="A0EIE7"/>
<reference evidence="2 3" key="1">
    <citation type="journal article" date="2006" name="Nature">
        <title>Global trends of whole-genome duplications revealed by the ciliate Paramecium tetraurelia.</title>
        <authorList>
            <consortium name="Genoscope"/>
            <person name="Aury J.-M."/>
            <person name="Jaillon O."/>
            <person name="Duret L."/>
            <person name="Noel B."/>
            <person name="Jubin C."/>
            <person name="Porcel B.M."/>
            <person name="Segurens B."/>
            <person name="Daubin V."/>
            <person name="Anthouard V."/>
            <person name="Aiach N."/>
            <person name="Arnaiz O."/>
            <person name="Billaut A."/>
            <person name="Beisson J."/>
            <person name="Blanc I."/>
            <person name="Bouhouche K."/>
            <person name="Camara F."/>
            <person name="Duharcourt S."/>
            <person name="Guigo R."/>
            <person name="Gogendeau D."/>
            <person name="Katinka M."/>
            <person name="Keller A.-M."/>
            <person name="Kissmehl R."/>
            <person name="Klotz C."/>
            <person name="Koll F."/>
            <person name="Le Moue A."/>
            <person name="Lepere C."/>
            <person name="Malinsky S."/>
            <person name="Nowacki M."/>
            <person name="Nowak J.K."/>
            <person name="Plattner H."/>
            <person name="Poulain J."/>
            <person name="Ruiz F."/>
            <person name="Serrano V."/>
            <person name="Zagulski M."/>
            <person name="Dessen P."/>
            <person name="Betermier M."/>
            <person name="Weissenbach J."/>
            <person name="Scarpelli C."/>
            <person name="Schachter V."/>
            <person name="Sperling L."/>
            <person name="Meyer E."/>
            <person name="Cohen J."/>
            <person name="Wincker P."/>
        </authorList>
    </citation>
    <scope>NUCLEOTIDE SEQUENCE [LARGE SCALE GENOMIC DNA]</scope>
    <source>
        <strain evidence="2 3">Stock d4-2</strain>
    </source>
</reference>
<dbReference type="OMA" id="FGNYDIT"/>
<dbReference type="InterPro" id="IPR038169">
    <property type="entry name" value="DC-UbP/UBTD2_N_sf"/>
</dbReference>
<dbReference type="InParanoid" id="A0EIE7"/>